<dbReference type="AlphaFoldDB" id="A0AB35INS3"/>
<evidence type="ECO:0000313" key="1">
    <source>
        <dbReference type="EMBL" id="MDB7084711.1"/>
    </source>
</evidence>
<accession>A0AB35INS3</accession>
<evidence type="ECO:0000313" key="2">
    <source>
        <dbReference type="Proteomes" id="UP001211987"/>
    </source>
</evidence>
<name>A0AB35INS3_9FIRM</name>
<dbReference type="RefSeq" id="WP_118672321.1">
    <property type="nucleotide sequence ID" value="NZ_CAXMZF010000001.1"/>
</dbReference>
<proteinExistence type="predicted"/>
<sequence>MEQVPSYIDKIMCKYSFDKTETEYIENCLLELYKTKKLIGEDIKYWIKSFTDAVHANRFYIDVICEQDLTKYYHRYYRTKKNIRPHSIIYINFGYGYPKELRYGHFAYVHKVDNGKALVIPLVSLKNNERKLRYSEEEIVIVNHGMLTPSLMRFDEMRWIDLQRINENHDVPEKIQTPRGVIIKKLRNYLELEYR</sequence>
<protein>
    <submittedName>
        <fullName evidence="1">CHAP domain-containing protein</fullName>
    </submittedName>
</protein>
<comment type="caution">
    <text evidence="1">The sequence shown here is derived from an EMBL/GenBank/DDBJ whole genome shotgun (WGS) entry which is preliminary data.</text>
</comment>
<dbReference type="Proteomes" id="UP001211987">
    <property type="component" value="Unassembled WGS sequence"/>
</dbReference>
<organism evidence="1 2">
    <name type="scientific">Thomasclavelia ramosa</name>
    <dbReference type="NCBI Taxonomy" id="1547"/>
    <lineage>
        <taxon>Bacteria</taxon>
        <taxon>Bacillati</taxon>
        <taxon>Bacillota</taxon>
        <taxon>Erysipelotrichia</taxon>
        <taxon>Erysipelotrichales</taxon>
        <taxon>Coprobacillaceae</taxon>
        <taxon>Thomasclavelia</taxon>
    </lineage>
</organism>
<gene>
    <name evidence="1" type="ORF">PM738_12935</name>
</gene>
<reference evidence="1" key="1">
    <citation type="submission" date="2023-01" db="EMBL/GenBank/DDBJ databases">
        <title>Human gut microbiome strain richness.</title>
        <authorList>
            <person name="Chen-Liaw A."/>
        </authorList>
    </citation>
    <scope>NUCLEOTIDE SEQUENCE</scope>
    <source>
        <strain evidence="1">1001217st2_G6_1001217B_191108</strain>
    </source>
</reference>
<dbReference type="EMBL" id="JAQLKE010000023">
    <property type="protein sequence ID" value="MDB7084711.1"/>
    <property type="molecule type" value="Genomic_DNA"/>
</dbReference>